<dbReference type="SUPFAM" id="SSF54211">
    <property type="entry name" value="Ribosomal protein S5 domain 2-like"/>
    <property type="match status" value="1"/>
</dbReference>
<proteinExistence type="predicted"/>
<dbReference type="Gene3D" id="3.30.230.10">
    <property type="match status" value="1"/>
</dbReference>
<evidence type="ECO:0000256" key="1">
    <source>
        <dbReference type="ARBA" id="ARBA00022694"/>
    </source>
</evidence>
<dbReference type="InterPro" id="IPR014721">
    <property type="entry name" value="Ribsml_uS5_D2-typ_fold_subgr"/>
</dbReference>
<dbReference type="InterPro" id="IPR000100">
    <property type="entry name" value="RNase_P"/>
</dbReference>
<evidence type="ECO:0000256" key="4">
    <source>
        <dbReference type="ARBA" id="ARBA00022801"/>
    </source>
</evidence>
<protein>
    <recommendedName>
        <fullName evidence="6">Ribonuclease P protein component</fullName>
        <ecNumber evidence="6">3.1.26.5</ecNumber>
    </recommendedName>
</protein>
<organism evidence="7 8">
    <name type="scientific">Borrelia anserina Es</name>
    <dbReference type="NCBI Taxonomy" id="1365188"/>
    <lineage>
        <taxon>Bacteria</taxon>
        <taxon>Pseudomonadati</taxon>
        <taxon>Spirochaetota</taxon>
        <taxon>Spirochaetia</taxon>
        <taxon>Spirochaetales</taxon>
        <taxon>Borreliaceae</taxon>
        <taxon>Borrelia</taxon>
    </lineage>
</organism>
<accession>A0ABM6FUD3</accession>
<keyword evidence="8" id="KW-1185">Reference proteome</keyword>
<dbReference type="EMBL" id="CP013704">
    <property type="protein sequence ID" value="APR64898.1"/>
    <property type="molecule type" value="Genomic_DNA"/>
</dbReference>
<gene>
    <name evidence="7" type="ORF">N187_02135</name>
</gene>
<keyword evidence="1" id="KW-0819">tRNA processing</keyword>
<dbReference type="EC" id="3.1.26.5" evidence="6"/>
<keyword evidence="4" id="KW-0378">Hydrolase</keyword>
<keyword evidence="2" id="KW-0540">Nuclease</keyword>
<evidence type="ECO:0000256" key="5">
    <source>
        <dbReference type="ARBA" id="ARBA00022884"/>
    </source>
</evidence>
<keyword evidence="5" id="KW-0694">RNA-binding</keyword>
<evidence type="ECO:0000256" key="2">
    <source>
        <dbReference type="ARBA" id="ARBA00022722"/>
    </source>
</evidence>
<evidence type="ECO:0000313" key="8">
    <source>
        <dbReference type="Proteomes" id="UP000185502"/>
    </source>
</evidence>
<dbReference type="Proteomes" id="UP000185502">
    <property type="component" value="Chromosome"/>
</dbReference>
<evidence type="ECO:0000313" key="7">
    <source>
        <dbReference type="EMBL" id="APR64898.1"/>
    </source>
</evidence>
<sequence length="114" mass="13794">MKKRNIKIKSKVEIQELFKKGRLIRIEGINVFYKFTGLSLSRILVTFPRIFKGAVKRNRVRRIFKECFRKQLALFKDRYFDCIFVIYPQKANVNYYEVKGILKSISVYIMERKM</sequence>
<dbReference type="RefSeq" id="WP_025419620.1">
    <property type="nucleotide sequence ID" value="NZ_CP013704.1"/>
</dbReference>
<dbReference type="Pfam" id="PF00825">
    <property type="entry name" value="Ribonuclease_P"/>
    <property type="match status" value="1"/>
</dbReference>
<dbReference type="InterPro" id="IPR020568">
    <property type="entry name" value="Ribosomal_Su5_D2-typ_SF"/>
</dbReference>
<evidence type="ECO:0000256" key="6">
    <source>
        <dbReference type="NCBIfam" id="TIGR00188"/>
    </source>
</evidence>
<name>A0ABM6FUD3_BORAN</name>
<reference evidence="7" key="1">
    <citation type="submission" date="2015-12" db="EMBL/GenBank/DDBJ databases">
        <title>Chromosome of the avian spirochetosis agent Borrelia anserina Es.</title>
        <authorList>
            <person name="Elbir H."/>
            <person name="Sitlani P."/>
            <person name="Bergstroem S."/>
            <person name="Barbour A.G."/>
        </authorList>
    </citation>
    <scope>NUCLEOTIDE SEQUENCE [LARGE SCALE GENOMIC DNA]</scope>
    <source>
        <strain evidence="7">Es</strain>
    </source>
</reference>
<evidence type="ECO:0000256" key="3">
    <source>
        <dbReference type="ARBA" id="ARBA00022759"/>
    </source>
</evidence>
<keyword evidence="3" id="KW-0255">Endonuclease</keyword>
<dbReference type="NCBIfam" id="TIGR00188">
    <property type="entry name" value="rnpA"/>
    <property type="match status" value="1"/>
</dbReference>